<keyword evidence="3" id="KW-1185">Reference proteome</keyword>
<protein>
    <submittedName>
        <fullName evidence="2">Uncharacterized protein</fullName>
    </submittedName>
</protein>
<accession>A0A7G9WC83</accession>
<reference evidence="2 3" key="1">
    <citation type="submission" date="2020-07" db="EMBL/GenBank/DDBJ databases">
        <title>Alkalicella. sp. LB2 genome.</title>
        <authorList>
            <person name="Postec A."/>
            <person name="Quemeneur M."/>
        </authorList>
    </citation>
    <scope>NUCLEOTIDE SEQUENCE [LARGE SCALE GENOMIC DNA]</scope>
    <source>
        <strain evidence="2 3">LB2</strain>
    </source>
</reference>
<sequence>MGQHFFAVVRLDKSKIILGAIVAILVIAIAIFSIVKLSGALFSSQEPDYITLQFEKIVDEKEFSKELHTMFPRYFIAGGESYDLSILENHGIEAMAIPEANINHFEKIGVYTIKASVEQIRYYKDDSIVHIYVDTNDSGYEMVTFSKEKLKEGTITYHFVNNLGETITMEEDYIYSTPVNYSILDEGEKYLASQGLDQFVMVDSEVKPVISSAGYDIEILENLEDNQIGLYVFGAQILTIQKQGDNLRVYFKESEGYQAISFDTTGLREGQNFAKFVRDSDLKEVETISFWINR</sequence>
<evidence type="ECO:0000313" key="2">
    <source>
        <dbReference type="EMBL" id="QNO16295.1"/>
    </source>
</evidence>
<dbReference type="Proteomes" id="UP000516160">
    <property type="component" value="Chromosome"/>
</dbReference>
<gene>
    <name evidence="2" type="ORF">HYG86_16715</name>
</gene>
<evidence type="ECO:0000313" key="3">
    <source>
        <dbReference type="Proteomes" id="UP000516160"/>
    </source>
</evidence>
<evidence type="ECO:0000256" key="1">
    <source>
        <dbReference type="SAM" id="Phobius"/>
    </source>
</evidence>
<name>A0A7G9WC83_ALKCA</name>
<feature type="transmembrane region" description="Helical" evidence="1">
    <location>
        <begin position="16"/>
        <end position="35"/>
    </location>
</feature>
<dbReference type="KEGG" id="acae:HYG86_16715"/>
<dbReference type="AlphaFoldDB" id="A0A7G9WC83"/>
<keyword evidence="1" id="KW-0472">Membrane</keyword>
<keyword evidence="1" id="KW-1133">Transmembrane helix</keyword>
<keyword evidence="1" id="KW-0812">Transmembrane</keyword>
<proteinExistence type="predicted"/>
<organism evidence="2 3">
    <name type="scientific">Alkalicella caledoniensis</name>
    <dbReference type="NCBI Taxonomy" id="2731377"/>
    <lineage>
        <taxon>Bacteria</taxon>
        <taxon>Bacillati</taxon>
        <taxon>Bacillota</taxon>
        <taxon>Clostridia</taxon>
        <taxon>Eubacteriales</taxon>
        <taxon>Proteinivoracaceae</taxon>
        <taxon>Alkalicella</taxon>
    </lineage>
</organism>
<dbReference type="EMBL" id="CP058559">
    <property type="protein sequence ID" value="QNO16295.1"/>
    <property type="molecule type" value="Genomic_DNA"/>
</dbReference>
<dbReference type="RefSeq" id="WP_213166687.1">
    <property type="nucleotide sequence ID" value="NZ_CP058559.1"/>
</dbReference>